<dbReference type="RefSeq" id="WP_095370253.1">
    <property type="nucleotide sequence ID" value="NZ_CP022983.1"/>
</dbReference>
<dbReference type="KEGG" id="bko:CKF48_04685"/>
<feature type="transmembrane region" description="Helical" evidence="1">
    <location>
        <begin position="193"/>
        <end position="218"/>
    </location>
</feature>
<dbReference type="EMBL" id="CP022983">
    <property type="protein sequence ID" value="ASV66678.1"/>
    <property type="molecule type" value="Genomic_DNA"/>
</dbReference>
<reference evidence="2 3" key="1">
    <citation type="submission" date="2017-08" db="EMBL/GenBank/DDBJ databases">
        <title>Complete Genome Sequence of Bacillus kochii Oregon-R-modENCODE STRAIN BDGP4, isolated from Drosophila melanogaster gut.</title>
        <authorList>
            <person name="Wan K.H."/>
            <person name="Yu C."/>
            <person name="Park S."/>
            <person name="Hammonds A.S."/>
            <person name="Booth B.W."/>
            <person name="Celniker S.E."/>
        </authorList>
    </citation>
    <scope>NUCLEOTIDE SEQUENCE [LARGE SCALE GENOMIC DNA]</scope>
    <source>
        <strain evidence="2 3">BDGP4</strain>
    </source>
</reference>
<evidence type="ECO:0000313" key="3">
    <source>
        <dbReference type="Proteomes" id="UP000215137"/>
    </source>
</evidence>
<name>A0A248TEN5_9BACI</name>
<evidence type="ECO:0000313" key="2">
    <source>
        <dbReference type="EMBL" id="ASV66678.1"/>
    </source>
</evidence>
<feature type="transmembrane region" description="Helical" evidence="1">
    <location>
        <begin position="47"/>
        <end position="65"/>
    </location>
</feature>
<keyword evidence="1" id="KW-1133">Transmembrane helix</keyword>
<accession>A0A248TEN5</accession>
<gene>
    <name evidence="2" type="ORF">CKF48_04685</name>
</gene>
<protein>
    <submittedName>
        <fullName evidence="2">Uncharacterized protein</fullName>
    </submittedName>
</protein>
<dbReference type="OrthoDB" id="2417711at2"/>
<sequence>MFSTFNGPFKLMFEDLKKQTIIILSITVSILILFSISGYLIGENFTGAIFGPIYGFFLIYPFLLYNKTYKYVLSLGGTRRQYLLSTIINTVLFICINTAFLNVMYQLNLYLSENNVNPVQLQHVGLLFQSDNPVLYWWADVVLCVFLFGVLLLVNSLWFYLGTIRLLIGITIFGGILVVWFTNEGMGKIIDLFINHLLTFIHILGFAGLCGMALSYLIMRNGPLERGGHLVGIRLKNN</sequence>
<dbReference type="Proteomes" id="UP000215137">
    <property type="component" value="Chromosome"/>
</dbReference>
<evidence type="ECO:0000256" key="1">
    <source>
        <dbReference type="SAM" id="Phobius"/>
    </source>
</evidence>
<keyword evidence="3" id="KW-1185">Reference proteome</keyword>
<proteinExistence type="predicted"/>
<feature type="transmembrane region" description="Helical" evidence="1">
    <location>
        <begin position="159"/>
        <end position="181"/>
    </location>
</feature>
<feature type="transmembrane region" description="Helical" evidence="1">
    <location>
        <begin position="21"/>
        <end position="41"/>
    </location>
</feature>
<dbReference type="AlphaFoldDB" id="A0A248TEN5"/>
<feature type="transmembrane region" description="Helical" evidence="1">
    <location>
        <begin position="86"/>
        <end position="105"/>
    </location>
</feature>
<feature type="transmembrane region" description="Helical" evidence="1">
    <location>
        <begin position="135"/>
        <end position="154"/>
    </location>
</feature>
<keyword evidence="1" id="KW-0472">Membrane</keyword>
<keyword evidence="1" id="KW-0812">Transmembrane</keyword>
<organism evidence="2 3">
    <name type="scientific">Cytobacillus kochii</name>
    <dbReference type="NCBI Taxonomy" id="859143"/>
    <lineage>
        <taxon>Bacteria</taxon>
        <taxon>Bacillati</taxon>
        <taxon>Bacillota</taxon>
        <taxon>Bacilli</taxon>
        <taxon>Bacillales</taxon>
        <taxon>Bacillaceae</taxon>
        <taxon>Cytobacillus</taxon>
    </lineage>
</organism>